<evidence type="ECO:0000313" key="2">
    <source>
        <dbReference type="EMBL" id="KAF3587594.1"/>
    </source>
</evidence>
<accession>A0A8S9S6S7</accession>
<evidence type="ECO:0000256" key="1">
    <source>
        <dbReference type="SAM" id="MobiDB-lite"/>
    </source>
</evidence>
<organism evidence="2 3">
    <name type="scientific">Brassica cretica</name>
    <name type="common">Mustard</name>
    <dbReference type="NCBI Taxonomy" id="69181"/>
    <lineage>
        <taxon>Eukaryota</taxon>
        <taxon>Viridiplantae</taxon>
        <taxon>Streptophyta</taxon>
        <taxon>Embryophyta</taxon>
        <taxon>Tracheophyta</taxon>
        <taxon>Spermatophyta</taxon>
        <taxon>Magnoliopsida</taxon>
        <taxon>eudicotyledons</taxon>
        <taxon>Gunneridae</taxon>
        <taxon>Pentapetalae</taxon>
        <taxon>rosids</taxon>
        <taxon>malvids</taxon>
        <taxon>Brassicales</taxon>
        <taxon>Brassicaceae</taxon>
        <taxon>Brassiceae</taxon>
        <taxon>Brassica</taxon>
    </lineage>
</organism>
<dbReference type="EMBL" id="QGKX02000088">
    <property type="protein sequence ID" value="KAF3587594.1"/>
    <property type="molecule type" value="Genomic_DNA"/>
</dbReference>
<evidence type="ECO:0000313" key="3">
    <source>
        <dbReference type="Proteomes" id="UP000712600"/>
    </source>
</evidence>
<dbReference type="AlphaFoldDB" id="A0A8S9S6S7"/>
<protein>
    <submittedName>
        <fullName evidence="2">Uncharacterized protein</fullName>
    </submittedName>
</protein>
<feature type="region of interest" description="Disordered" evidence="1">
    <location>
        <begin position="17"/>
        <end position="40"/>
    </location>
</feature>
<proteinExistence type="predicted"/>
<reference evidence="2" key="1">
    <citation type="submission" date="2019-12" db="EMBL/GenBank/DDBJ databases">
        <title>Genome sequencing and annotation of Brassica cretica.</title>
        <authorList>
            <person name="Studholme D.J."/>
            <person name="Sarris P."/>
        </authorList>
    </citation>
    <scope>NUCLEOTIDE SEQUENCE</scope>
    <source>
        <strain evidence="2">PFS-109/04</strain>
        <tissue evidence="2">Leaf</tissue>
    </source>
</reference>
<name>A0A8S9S6S7_BRACR</name>
<feature type="compositionally biased region" description="Polar residues" evidence="1">
    <location>
        <begin position="29"/>
        <end position="40"/>
    </location>
</feature>
<sequence>MKEDHILENDTIMRQGEGNRLQEEKGSSYPKQTSSKNSTASHGHMELVASLCVGKQLVHFIQWMLDLISLNQAQWKNGIRMGLDKVRWSGFFIWYKVSLSYSLVVSTKCTVVWRWSFLLLLGLTKESRARDLRWSLIMSGGARFGVMGVCWIIAGEHTPGLVSLNQVQRIYGTMIGIKLVSSVKLQDGSGHDGYTVSPYRGLFRTCSKHASSK</sequence>
<comment type="caution">
    <text evidence="2">The sequence shown here is derived from an EMBL/GenBank/DDBJ whole genome shotgun (WGS) entry which is preliminary data.</text>
</comment>
<dbReference type="Proteomes" id="UP000712600">
    <property type="component" value="Unassembled WGS sequence"/>
</dbReference>
<gene>
    <name evidence="2" type="ORF">F2Q69_00030771</name>
</gene>